<keyword evidence="1" id="KW-0001">2Fe-2S</keyword>
<dbReference type="Gene3D" id="2.102.10.10">
    <property type="entry name" value="Rieske [2Fe-2S] iron-sulphur domain"/>
    <property type="match status" value="1"/>
</dbReference>
<evidence type="ECO:0000313" key="7">
    <source>
        <dbReference type="Proteomes" id="UP001305702"/>
    </source>
</evidence>
<dbReference type="Pfam" id="PF00355">
    <property type="entry name" value="Rieske"/>
    <property type="match status" value="1"/>
</dbReference>
<keyword evidence="3" id="KW-0408">Iron</keyword>
<keyword evidence="4" id="KW-0411">Iron-sulfur</keyword>
<accession>A0AA96LC97</accession>
<dbReference type="EMBL" id="CP130318">
    <property type="protein sequence ID" value="WNQ11016.1"/>
    <property type="molecule type" value="Genomic_DNA"/>
</dbReference>
<feature type="domain" description="Rieske" evidence="5">
    <location>
        <begin position="7"/>
        <end position="94"/>
    </location>
</feature>
<dbReference type="GO" id="GO:0046872">
    <property type="term" value="F:metal ion binding"/>
    <property type="evidence" value="ECO:0007669"/>
    <property type="project" value="UniProtKB-KW"/>
</dbReference>
<gene>
    <name evidence="6" type="ORF">MJA45_25935</name>
</gene>
<keyword evidence="7" id="KW-1185">Reference proteome</keyword>
<dbReference type="SUPFAM" id="SSF50022">
    <property type="entry name" value="ISP domain"/>
    <property type="match status" value="1"/>
</dbReference>
<protein>
    <submittedName>
        <fullName evidence="6">Rieske (2Fe-2S) protein</fullName>
    </submittedName>
</protein>
<organism evidence="6 7">
    <name type="scientific">Paenibacillus aurantius</name>
    <dbReference type="NCBI Taxonomy" id="2918900"/>
    <lineage>
        <taxon>Bacteria</taxon>
        <taxon>Bacillati</taxon>
        <taxon>Bacillota</taxon>
        <taxon>Bacilli</taxon>
        <taxon>Bacillales</taxon>
        <taxon>Paenibacillaceae</taxon>
        <taxon>Paenibacillus</taxon>
    </lineage>
</organism>
<dbReference type="InterPro" id="IPR017941">
    <property type="entry name" value="Rieske_2Fe-2S"/>
</dbReference>
<evidence type="ECO:0000256" key="3">
    <source>
        <dbReference type="ARBA" id="ARBA00023004"/>
    </source>
</evidence>
<dbReference type="Proteomes" id="UP001305702">
    <property type="component" value="Chromosome"/>
</dbReference>
<evidence type="ECO:0000313" key="6">
    <source>
        <dbReference type="EMBL" id="WNQ11016.1"/>
    </source>
</evidence>
<dbReference type="PROSITE" id="PS51296">
    <property type="entry name" value="RIESKE"/>
    <property type="match status" value="1"/>
</dbReference>
<dbReference type="RefSeq" id="WP_315604792.1">
    <property type="nucleotide sequence ID" value="NZ_CP130318.1"/>
</dbReference>
<keyword evidence="2" id="KW-0479">Metal-binding</keyword>
<evidence type="ECO:0000256" key="2">
    <source>
        <dbReference type="ARBA" id="ARBA00022723"/>
    </source>
</evidence>
<dbReference type="KEGG" id="paun:MJA45_25935"/>
<dbReference type="CDD" id="cd03467">
    <property type="entry name" value="Rieske"/>
    <property type="match status" value="1"/>
</dbReference>
<proteinExistence type="predicted"/>
<evidence type="ECO:0000259" key="5">
    <source>
        <dbReference type="PROSITE" id="PS51296"/>
    </source>
</evidence>
<dbReference type="InterPro" id="IPR036922">
    <property type="entry name" value="Rieske_2Fe-2S_sf"/>
</dbReference>
<reference evidence="6 7" key="1">
    <citation type="submission" date="2022-02" db="EMBL/GenBank/DDBJ databases">
        <title>Paenibacillus sp. MBLB1776 Whole Genome Shotgun Sequencing.</title>
        <authorList>
            <person name="Hwang C.Y."/>
            <person name="Cho E.-S."/>
            <person name="Seo M.-J."/>
        </authorList>
    </citation>
    <scope>NUCLEOTIDE SEQUENCE [LARGE SCALE GENOMIC DNA]</scope>
    <source>
        <strain evidence="6 7">MBLB1776</strain>
    </source>
</reference>
<evidence type="ECO:0000256" key="1">
    <source>
        <dbReference type="ARBA" id="ARBA00022714"/>
    </source>
</evidence>
<dbReference type="GO" id="GO:0004497">
    <property type="term" value="F:monooxygenase activity"/>
    <property type="evidence" value="ECO:0007669"/>
    <property type="project" value="UniProtKB-ARBA"/>
</dbReference>
<sequence>MKEVMLGEERAFGELPAEIEIDNRPFYLLKDEEGYRLLSRTCPHAGYPVEFEDGELVCPLHGWTFEYHSGRCQNVPSTGLDSYSVTIVEGRLVARLEG</sequence>
<dbReference type="GO" id="GO:0051537">
    <property type="term" value="F:2 iron, 2 sulfur cluster binding"/>
    <property type="evidence" value="ECO:0007669"/>
    <property type="project" value="UniProtKB-KW"/>
</dbReference>
<dbReference type="AlphaFoldDB" id="A0AA96LC97"/>
<name>A0AA96LC97_9BACL</name>
<dbReference type="GO" id="GO:0016705">
    <property type="term" value="F:oxidoreductase activity, acting on paired donors, with incorporation or reduction of molecular oxygen"/>
    <property type="evidence" value="ECO:0007669"/>
    <property type="project" value="UniProtKB-ARBA"/>
</dbReference>
<evidence type="ECO:0000256" key="4">
    <source>
        <dbReference type="ARBA" id="ARBA00023014"/>
    </source>
</evidence>